<dbReference type="RefSeq" id="WP_219801467.1">
    <property type="nucleotide sequence ID" value="NZ_CP080096.1"/>
</dbReference>
<organism evidence="1 2">
    <name type="scientific">Paraburkholderia edwinii</name>
    <dbReference type="NCBI Taxonomy" id="2861782"/>
    <lineage>
        <taxon>Bacteria</taxon>
        <taxon>Pseudomonadati</taxon>
        <taxon>Pseudomonadota</taxon>
        <taxon>Betaproteobacteria</taxon>
        <taxon>Burkholderiales</taxon>
        <taxon>Burkholderiaceae</taxon>
        <taxon>Paraburkholderia</taxon>
    </lineage>
</organism>
<dbReference type="EMBL" id="CP080096">
    <property type="protein sequence ID" value="QYD72039.1"/>
    <property type="molecule type" value="Genomic_DNA"/>
</dbReference>
<gene>
    <name evidence="1" type="ORF">KZJ38_34360</name>
</gene>
<proteinExistence type="predicted"/>
<accession>A0ABX8UYH1</accession>
<evidence type="ECO:0000313" key="2">
    <source>
        <dbReference type="Proteomes" id="UP000826462"/>
    </source>
</evidence>
<protein>
    <submittedName>
        <fullName evidence="1">Uncharacterized protein</fullName>
    </submittedName>
</protein>
<dbReference type="Proteomes" id="UP000826462">
    <property type="component" value="Chromosome 2"/>
</dbReference>
<name>A0ABX8UYH1_9BURK</name>
<sequence>MNSSRNAMRVGLRLWGFYDFEVEGWLHDLPGSGGQASWEIARHRDSTELDMVIHLVRATSASCGPFCWNCVGADRAMQRSIGGPVTHIALFFGDVSRLPAHRSGLWMLLDGCSERVALHTVAENVVIPVVSYAGQAAKTAQAAAQAAAQATQPPHAMELLKRG</sequence>
<keyword evidence="2" id="KW-1185">Reference proteome</keyword>
<reference evidence="1 2" key="1">
    <citation type="submission" date="2021-07" db="EMBL/GenBank/DDBJ databases">
        <title>Paraburkholderia edwinii protects Aspergillus sp. from phenazines by acting as a toxin sponge.</title>
        <authorList>
            <person name="Dahlstrom K.M."/>
            <person name="Newman D.K."/>
        </authorList>
    </citation>
    <scope>NUCLEOTIDE SEQUENCE [LARGE SCALE GENOMIC DNA]</scope>
    <source>
        <strain evidence="1 2">Pe01</strain>
    </source>
</reference>
<evidence type="ECO:0000313" key="1">
    <source>
        <dbReference type="EMBL" id="QYD72039.1"/>
    </source>
</evidence>